<evidence type="ECO:0000256" key="1">
    <source>
        <dbReference type="SAM" id="Phobius"/>
    </source>
</evidence>
<gene>
    <name evidence="2" type="ORF">RFN29_27645</name>
</gene>
<reference evidence="2 3" key="1">
    <citation type="submission" date="2023-08" db="EMBL/GenBank/DDBJ databases">
        <title>Implementing the SeqCode for naming new Mesorhizobium species isolated from Vachellia karroo root nodules.</title>
        <authorList>
            <person name="Van Lill M."/>
        </authorList>
    </citation>
    <scope>NUCLEOTIDE SEQUENCE [LARGE SCALE GENOMIC DNA]</scope>
    <source>
        <strain evidence="2 3">VK22B</strain>
    </source>
</reference>
<dbReference type="EMBL" id="JAVIJC010000037">
    <property type="protein sequence ID" value="MDX8495337.1"/>
    <property type="molecule type" value="Genomic_DNA"/>
</dbReference>
<keyword evidence="1" id="KW-0472">Membrane</keyword>
<evidence type="ECO:0000313" key="2">
    <source>
        <dbReference type="EMBL" id="MDX8495337.1"/>
    </source>
</evidence>
<organism evidence="2 3">
    <name type="scientific">Mesorhizobium captivum</name>
    <dbReference type="NCBI Taxonomy" id="3072319"/>
    <lineage>
        <taxon>Bacteria</taxon>
        <taxon>Pseudomonadati</taxon>
        <taxon>Pseudomonadota</taxon>
        <taxon>Alphaproteobacteria</taxon>
        <taxon>Hyphomicrobiales</taxon>
        <taxon>Phyllobacteriaceae</taxon>
        <taxon>Mesorhizobium</taxon>
    </lineage>
</organism>
<proteinExistence type="predicted"/>
<keyword evidence="3" id="KW-1185">Reference proteome</keyword>
<keyword evidence="1" id="KW-1133">Transmembrane helix</keyword>
<sequence length="132" mass="13994">MSKQPIITRRNRTDQDEITPQNEEITLNRRNVLLGGTALVAATATIAVASARSCRIQQIPVKLAVGTSDAKSSHAQEDADELAKKLSNPIAAMISVPLQSNFELGAGVDDHGFAYALNVQPVIPTRSATSGT</sequence>
<evidence type="ECO:0000313" key="3">
    <source>
        <dbReference type="Proteomes" id="UP001271249"/>
    </source>
</evidence>
<dbReference type="Proteomes" id="UP001271249">
    <property type="component" value="Unassembled WGS sequence"/>
</dbReference>
<accession>A0ABU4ZBJ8</accession>
<dbReference type="RefSeq" id="WP_320229116.1">
    <property type="nucleotide sequence ID" value="NZ_JAVIJC010000037.1"/>
</dbReference>
<dbReference type="PROSITE" id="PS51318">
    <property type="entry name" value="TAT"/>
    <property type="match status" value="1"/>
</dbReference>
<feature type="transmembrane region" description="Helical" evidence="1">
    <location>
        <begin position="32"/>
        <end position="51"/>
    </location>
</feature>
<name>A0ABU4ZBJ8_9HYPH</name>
<dbReference type="InterPro" id="IPR006311">
    <property type="entry name" value="TAT_signal"/>
</dbReference>
<protein>
    <submittedName>
        <fullName evidence="2">Uncharacterized protein</fullName>
    </submittedName>
</protein>
<keyword evidence="1" id="KW-0812">Transmembrane</keyword>
<comment type="caution">
    <text evidence="2">The sequence shown here is derived from an EMBL/GenBank/DDBJ whole genome shotgun (WGS) entry which is preliminary data.</text>
</comment>